<comment type="similarity">
    <text evidence="1">Belongs to the tannase family.</text>
</comment>
<keyword evidence="10" id="KW-1185">Reference proteome</keyword>
<evidence type="ECO:0000256" key="2">
    <source>
        <dbReference type="ARBA" id="ARBA00022487"/>
    </source>
</evidence>
<dbReference type="GO" id="GO:0016787">
    <property type="term" value="F:hydrolase activity"/>
    <property type="evidence" value="ECO:0007669"/>
    <property type="project" value="UniProtKB-KW"/>
</dbReference>
<evidence type="ECO:0000313" key="9">
    <source>
        <dbReference type="EMBL" id="MEL0612391.1"/>
    </source>
</evidence>
<evidence type="ECO:0000256" key="1">
    <source>
        <dbReference type="ARBA" id="ARBA00006249"/>
    </source>
</evidence>
<dbReference type="PANTHER" id="PTHR33938:SF15">
    <property type="entry name" value="FERULOYL ESTERASE B-RELATED"/>
    <property type="match status" value="1"/>
</dbReference>
<dbReference type="RefSeq" id="WP_341566418.1">
    <property type="nucleotide sequence ID" value="NZ_JBAKAR010000002.1"/>
</dbReference>
<keyword evidence="6" id="KW-0106">Calcium</keyword>
<feature type="signal peptide" evidence="8">
    <location>
        <begin position="1"/>
        <end position="20"/>
    </location>
</feature>
<feature type="chain" id="PRO_5045294455" evidence="8">
    <location>
        <begin position="21"/>
        <end position="547"/>
    </location>
</feature>
<protein>
    <submittedName>
        <fullName evidence="9">Tannase/feruloyl esterase family alpha/beta hydrolase</fullName>
    </submittedName>
</protein>
<sequence length="547" mass="60198">MKRLLLLPLCFSLLMGSALAHAVACDQLATIAPQGIQISSQRYLPDGQSLTPFCLVKGQMNDRIGADGKTYALQFELRLPDYWQGRFAYQFNEGNDGYVKPAVGKVTGLAPNQYAINRGFAVISSNGGHDAEPISTAGLVGSALFARDPQARRDYGYDAVRKLYPVARTLIQHYYSAPIRYSYGIGEGNGGRLAMVVASRFPQMFNGLLVGSPGIKLPQAALQYAWDAQILHRLSPQTLTTRDMAAFAQGVLKQCDGLDGIQDDLIFASEACQRHFQPTLLACKGEFDRYCLAPEKVAAIVRMQQGPENSRGQALYSDWVYDSGIGSANWRRWKIQSGVRVWQDKPASSVLGAAALANIFMTPPIHTGTSPSALEAYLLGFDFDKDAPQIYANDSRFPDSAMTFMASPEVNSPTLSAFQHNDGKMIVFHGNSDPVFSIKSTLRWYQDLDFNLHGKANQFVRLYRIPGMPHGEGGLSLGRFDTLLALMNWVEKQQTANRIIATASTANPEITPRIVDLERPLCPYPTTAIYRQGDVRLASSFACLKKP</sequence>
<organism evidence="9 10">
    <name type="scientific">Marinomonas arenicola</name>
    <dbReference type="NCBI Taxonomy" id="569601"/>
    <lineage>
        <taxon>Bacteria</taxon>
        <taxon>Pseudomonadati</taxon>
        <taxon>Pseudomonadota</taxon>
        <taxon>Gammaproteobacteria</taxon>
        <taxon>Oceanospirillales</taxon>
        <taxon>Oceanospirillaceae</taxon>
        <taxon>Marinomonas</taxon>
    </lineage>
</organism>
<keyword evidence="5 9" id="KW-0378">Hydrolase</keyword>
<evidence type="ECO:0000256" key="7">
    <source>
        <dbReference type="ARBA" id="ARBA00023157"/>
    </source>
</evidence>
<dbReference type="InterPro" id="IPR011118">
    <property type="entry name" value="Tannase/feruloyl_esterase"/>
</dbReference>
<keyword evidence="7" id="KW-1015">Disulfide bond</keyword>
<dbReference type="PANTHER" id="PTHR33938">
    <property type="entry name" value="FERULOYL ESTERASE B-RELATED"/>
    <property type="match status" value="1"/>
</dbReference>
<keyword evidence="4 8" id="KW-0732">Signal</keyword>
<dbReference type="EMBL" id="JBAKAR010000002">
    <property type="protein sequence ID" value="MEL0612391.1"/>
    <property type="molecule type" value="Genomic_DNA"/>
</dbReference>
<dbReference type="SUPFAM" id="SSF53474">
    <property type="entry name" value="alpha/beta-Hydrolases"/>
    <property type="match status" value="1"/>
</dbReference>
<evidence type="ECO:0000256" key="3">
    <source>
        <dbReference type="ARBA" id="ARBA00022723"/>
    </source>
</evidence>
<evidence type="ECO:0000313" key="10">
    <source>
        <dbReference type="Proteomes" id="UP001379949"/>
    </source>
</evidence>
<keyword evidence="2" id="KW-0719">Serine esterase</keyword>
<evidence type="ECO:0000256" key="8">
    <source>
        <dbReference type="SAM" id="SignalP"/>
    </source>
</evidence>
<dbReference type="Proteomes" id="UP001379949">
    <property type="component" value="Unassembled WGS sequence"/>
</dbReference>
<reference evidence="9 10" key="1">
    <citation type="submission" date="2024-02" db="EMBL/GenBank/DDBJ databases">
        <title>Bacteria isolated from the canopy kelp, Nereocystis luetkeana.</title>
        <authorList>
            <person name="Pfister C.A."/>
            <person name="Younker I.T."/>
            <person name="Light S.H."/>
        </authorList>
    </citation>
    <scope>NUCLEOTIDE SEQUENCE [LARGE SCALE GENOMIC DNA]</scope>
    <source>
        <strain evidence="9 10">TI.4.07</strain>
    </source>
</reference>
<gene>
    <name evidence="9" type="ORF">V6242_04480</name>
</gene>
<proteinExistence type="inferred from homology"/>
<keyword evidence="3" id="KW-0479">Metal-binding</keyword>
<evidence type="ECO:0000256" key="5">
    <source>
        <dbReference type="ARBA" id="ARBA00022801"/>
    </source>
</evidence>
<name>A0ABU9G1Q4_9GAMM</name>
<dbReference type="Gene3D" id="3.40.50.1820">
    <property type="entry name" value="alpha/beta hydrolase"/>
    <property type="match status" value="1"/>
</dbReference>
<dbReference type="Pfam" id="PF07519">
    <property type="entry name" value="Tannase"/>
    <property type="match status" value="1"/>
</dbReference>
<evidence type="ECO:0000256" key="4">
    <source>
        <dbReference type="ARBA" id="ARBA00022729"/>
    </source>
</evidence>
<comment type="caution">
    <text evidence="9">The sequence shown here is derived from an EMBL/GenBank/DDBJ whole genome shotgun (WGS) entry which is preliminary data.</text>
</comment>
<accession>A0ABU9G1Q4</accession>
<evidence type="ECO:0000256" key="6">
    <source>
        <dbReference type="ARBA" id="ARBA00022837"/>
    </source>
</evidence>
<dbReference type="InterPro" id="IPR029058">
    <property type="entry name" value="AB_hydrolase_fold"/>
</dbReference>